<feature type="transmembrane region" description="Helical" evidence="1">
    <location>
        <begin position="5"/>
        <end position="22"/>
    </location>
</feature>
<evidence type="ECO:0000313" key="3">
    <source>
        <dbReference type="Proteomes" id="UP000184465"/>
    </source>
</evidence>
<proteinExistence type="predicted"/>
<keyword evidence="1" id="KW-0812">Transmembrane</keyword>
<dbReference type="Proteomes" id="UP000184465">
    <property type="component" value="Unassembled WGS sequence"/>
</dbReference>
<dbReference type="EMBL" id="FRAG01000020">
    <property type="protein sequence ID" value="SHK01224.1"/>
    <property type="molecule type" value="Genomic_DNA"/>
</dbReference>
<accession>A0A1M6NZZ0</accession>
<dbReference type="RefSeq" id="WP_073149357.1">
    <property type="nucleotide sequence ID" value="NZ_FRAG01000020.1"/>
</dbReference>
<evidence type="ECO:0000313" key="2">
    <source>
        <dbReference type="EMBL" id="SHK01224.1"/>
    </source>
</evidence>
<dbReference type="AlphaFoldDB" id="A0A1M6NZZ0"/>
<keyword evidence="1" id="KW-0472">Membrane</keyword>
<protein>
    <recommendedName>
        <fullName evidence="4">DUF4825 domain-containing protein</fullName>
    </recommendedName>
</protein>
<keyword evidence="3" id="KW-1185">Reference proteome</keyword>
<organism evidence="2 3">
    <name type="scientific">Paramaledivibacter caminithermalis (strain DSM 15212 / CIP 107654 / DViRD3)</name>
    <name type="common">Clostridium caminithermale</name>
    <dbReference type="NCBI Taxonomy" id="1121301"/>
    <lineage>
        <taxon>Bacteria</taxon>
        <taxon>Bacillati</taxon>
        <taxon>Bacillota</taxon>
        <taxon>Clostridia</taxon>
        <taxon>Peptostreptococcales</taxon>
        <taxon>Caminicellaceae</taxon>
        <taxon>Paramaledivibacter</taxon>
    </lineage>
</organism>
<evidence type="ECO:0008006" key="4">
    <source>
        <dbReference type="Google" id="ProtNLM"/>
    </source>
</evidence>
<gene>
    <name evidence="2" type="ORF">SAMN02745912_01958</name>
</gene>
<name>A0A1M6NZZ0_PARC5</name>
<sequence>MKRAIFLIIFILFFILIMIISFNDMPPDVKVLVNIDNVSQKQYNNIKRNFQYTKENLKKLYINVNIRDNFFIYKTTIDIPETIELYKDSNNKVIEGGGYTNRKVSFNKTEIERYIIYDSSNLSKTDLRNILKSYKINITWKTLTNKNREKQLSIGEFLE</sequence>
<reference evidence="2 3" key="1">
    <citation type="submission" date="2016-11" db="EMBL/GenBank/DDBJ databases">
        <authorList>
            <person name="Jaros S."/>
            <person name="Januszkiewicz K."/>
            <person name="Wedrychowicz H."/>
        </authorList>
    </citation>
    <scope>NUCLEOTIDE SEQUENCE [LARGE SCALE GENOMIC DNA]</scope>
    <source>
        <strain evidence="2 3">DSM 15212</strain>
    </source>
</reference>
<keyword evidence="1" id="KW-1133">Transmembrane helix</keyword>
<evidence type="ECO:0000256" key="1">
    <source>
        <dbReference type="SAM" id="Phobius"/>
    </source>
</evidence>